<comment type="caution">
    <text evidence="14">The sequence shown here is derived from an EMBL/GenBank/DDBJ whole genome shotgun (WGS) entry which is preliminary data.</text>
</comment>
<dbReference type="Proteomes" id="UP000287361">
    <property type="component" value="Unassembled WGS sequence"/>
</dbReference>
<comment type="function">
    <text evidence="1">Multidrug efflux pump.</text>
</comment>
<evidence type="ECO:0000256" key="8">
    <source>
        <dbReference type="ARBA" id="ARBA00022692"/>
    </source>
</evidence>
<dbReference type="AlphaFoldDB" id="A0A401LC87"/>
<feature type="transmembrane region" description="Helical" evidence="13">
    <location>
        <begin position="261"/>
        <end position="284"/>
    </location>
</feature>
<keyword evidence="5" id="KW-0813">Transport</keyword>
<evidence type="ECO:0000256" key="11">
    <source>
        <dbReference type="ARBA" id="ARBA00023136"/>
    </source>
</evidence>
<dbReference type="InterPro" id="IPR050222">
    <property type="entry name" value="MATE_MdtK"/>
</dbReference>
<dbReference type="GO" id="GO:0006811">
    <property type="term" value="P:monoatomic ion transport"/>
    <property type="evidence" value="ECO:0007669"/>
    <property type="project" value="UniProtKB-KW"/>
</dbReference>
<accession>A0A401LC87</accession>
<evidence type="ECO:0000256" key="10">
    <source>
        <dbReference type="ARBA" id="ARBA00023065"/>
    </source>
</evidence>
<feature type="transmembrane region" description="Helical" evidence="13">
    <location>
        <begin position="95"/>
        <end position="116"/>
    </location>
</feature>
<proteinExistence type="inferred from homology"/>
<comment type="subcellular location">
    <subcellularLocation>
        <location evidence="2">Cell membrane</location>
        <topology evidence="2">Multi-pass membrane protein</topology>
    </subcellularLocation>
</comment>
<dbReference type="PANTHER" id="PTHR43298">
    <property type="entry name" value="MULTIDRUG RESISTANCE PROTEIN NORM-RELATED"/>
    <property type="match status" value="1"/>
</dbReference>
<dbReference type="CDD" id="cd13137">
    <property type="entry name" value="MATE_NorM_like"/>
    <property type="match status" value="1"/>
</dbReference>
<keyword evidence="7" id="KW-1003">Cell membrane</keyword>
<keyword evidence="8 13" id="KW-0812">Transmembrane</keyword>
<dbReference type="PANTHER" id="PTHR43298:SF2">
    <property type="entry name" value="FMN_FAD EXPORTER YEEO-RELATED"/>
    <property type="match status" value="1"/>
</dbReference>
<feature type="transmembrane region" description="Helical" evidence="13">
    <location>
        <begin position="391"/>
        <end position="411"/>
    </location>
</feature>
<evidence type="ECO:0000256" key="6">
    <source>
        <dbReference type="ARBA" id="ARBA00022449"/>
    </source>
</evidence>
<keyword evidence="10" id="KW-0406">Ion transport</keyword>
<keyword evidence="9 13" id="KW-1133">Transmembrane helix</keyword>
<keyword evidence="15" id="KW-1185">Reference proteome</keyword>
<evidence type="ECO:0000256" key="3">
    <source>
        <dbReference type="ARBA" id="ARBA00010199"/>
    </source>
</evidence>
<dbReference type="Pfam" id="PF01554">
    <property type="entry name" value="MatE"/>
    <property type="match status" value="2"/>
</dbReference>
<dbReference type="NCBIfam" id="TIGR00797">
    <property type="entry name" value="matE"/>
    <property type="match status" value="1"/>
</dbReference>
<dbReference type="InterPro" id="IPR002528">
    <property type="entry name" value="MATE_fam"/>
</dbReference>
<evidence type="ECO:0000313" key="15">
    <source>
        <dbReference type="Proteomes" id="UP000287361"/>
    </source>
</evidence>
<evidence type="ECO:0000256" key="13">
    <source>
        <dbReference type="SAM" id="Phobius"/>
    </source>
</evidence>
<feature type="transmembrane region" description="Helical" evidence="13">
    <location>
        <begin position="63"/>
        <end position="83"/>
    </location>
</feature>
<dbReference type="GO" id="GO:0042910">
    <property type="term" value="F:xenobiotic transmembrane transporter activity"/>
    <property type="evidence" value="ECO:0007669"/>
    <property type="project" value="InterPro"/>
</dbReference>
<dbReference type="GO" id="GO:0015297">
    <property type="term" value="F:antiporter activity"/>
    <property type="evidence" value="ECO:0007669"/>
    <property type="project" value="UniProtKB-KW"/>
</dbReference>
<evidence type="ECO:0000256" key="4">
    <source>
        <dbReference type="ARBA" id="ARBA00020268"/>
    </source>
</evidence>
<dbReference type="InterPro" id="IPR048279">
    <property type="entry name" value="MdtK-like"/>
</dbReference>
<evidence type="ECO:0000256" key="2">
    <source>
        <dbReference type="ARBA" id="ARBA00004651"/>
    </source>
</evidence>
<keyword evidence="6" id="KW-0050">Antiport</keyword>
<keyword evidence="11 13" id="KW-0472">Membrane</keyword>
<protein>
    <recommendedName>
        <fullName evidence="4">Probable multidrug resistance protein NorM</fullName>
    </recommendedName>
    <alternativeName>
        <fullName evidence="12">Multidrug-efflux transporter</fullName>
    </alternativeName>
</protein>
<reference evidence="14 15" key="1">
    <citation type="submission" date="2018-10" db="EMBL/GenBank/DDBJ databases">
        <title>Draft Genome Sequence of Anaerotignum sp. KCTC 15736.</title>
        <authorList>
            <person name="Choi S.H."/>
            <person name="Kim J.S."/>
            <person name="Kang S.W."/>
            <person name="Lee J.S."/>
            <person name="Park S.H."/>
        </authorList>
    </citation>
    <scope>NUCLEOTIDE SEQUENCE [LARGE SCALE GENOMIC DNA]</scope>
    <source>
        <strain evidence="14 15">KCTC 15736</strain>
    </source>
</reference>
<dbReference type="PIRSF" id="PIRSF006603">
    <property type="entry name" value="DinF"/>
    <property type="match status" value="1"/>
</dbReference>
<dbReference type="GO" id="GO:0005886">
    <property type="term" value="C:plasma membrane"/>
    <property type="evidence" value="ECO:0007669"/>
    <property type="project" value="UniProtKB-SubCell"/>
</dbReference>
<sequence length="452" mass="49537">MDLAEIKEKPYYFSNRALKRLIAPMIIEQFLAILVGMSDSIMVATVGEHAVSGVSLVDNIFVLLIYLFAALATGGAVVMGQYLGQNKHEKANRAVNQLILFTALFAICIMIGLYLARNLILHRVFGAIEANVMEASKTYLLIVSASIPFIALYNAGAAVFRTMGNSKVPMYLSMMMNAINVGGNAILIFGFGMGVAGAATSTLVSRVISAVAIIFLLCSPEHLLHLERPFSFKLDFGMLKKIAYIGIPNGLENGMFQLGKIMVLSMITGFGTAAIAANAVSNIIATFQVLPGMSVGMAVITVCSRCVGAGDYEAARYYTRKILKLVHILIIVFSVTTLVALPGIMHLYNLSDDAMTFTKQIIWYHGICCMLIWPEAFTLPNTLRAASDVKFCMILSIISMWVFRIAFSYIIGVRMGMGVLGVWIAMTIDWAVRAVLFIIRYRGKRWQHKSIA</sequence>
<name>A0A401LC87_9FIRM</name>
<feature type="transmembrane region" description="Helical" evidence="13">
    <location>
        <begin position="181"/>
        <end position="201"/>
    </location>
</feature>
<feature type="transmembrane region" description="Helical" evidence="13">
    <location>
        <begin position="322"/>
        <end position="341"/>
    </location>
</feature>
<evidence type="ECO:0000256" key="5">
    <source>
        <dbReference type="ARBA" id="ARBA00022448"/>
    </source>
</evidence>
<comment type="similarity">
    <text evidence="3">Belongs to the multi antimicrobial extrusion (MATE) (TC 2.A.66.1) family.</text>
</comment>
<feature type="transmembrane region" description="Helical" evidence="13">
    <location>
        <begin position="139"/>
        <end position="160"/>
    </location>
</feature>
<organism evidence="14 15">
    <name type="scientific">Anaerotignum faecicola</name>
    <dbReference type="NCBI Taxonomy" id="2358141"/>
    <lineage>
        <taxon>Bacteria</taxon>
        <taxon>Bacillati</taxon>
        <taxon>Bacillota</taxon>
        <taxon>Clostridia</taxon>
        <taxon>Lachnospirales</taxon>
        <taxon>Anaerotignaceae</taxon>
        <taxon>Anaerotignum</taxon>
    </lineage>
</organism>
<evidence type="ECO:0000256" key="7">
    <source>
        <dbReference type="ARBA" id="ARBA00022475"/>
    </source>
</evidence>
<evidence type="ECO:0000256" key="9">
    <source>
        <dbReference type="ARBA" id="ARBA00022989"/>
    </source>
</evidence>
<evidence type="ECO:0000256" key="1">
    <source>
        <dbReference type="ARBA" id="ARBA00003408"/>
    </source>
</evidence>
<feature type="transmembrane region" description="Helical" evidence="13">
    <location>
        <begin position="361"/>
        <end position="379"/>
    </location>
</feature>
<feature type="transmembrane region" description="Helical" evidence="13">
    <location>
        <begin position="21"/>
        <end position="43"/>
    </location>
</feature>
<gene>
    <name evidence="14" type="ORF">KGMB03357_06560</name>
</gene>
<evidence type="ECO:0000313" key="14">
    <source>
        <dbReference type="EMBL" id="GCB28995.1"/>
    </source>
</evidence>
<dbReference type="EMBL" id="BHVZ01000001">
    <property type="protein sequence ID" value="GCB28995.1"/>
    <property type="molecule type" value="Genomic_DNA"/>
</dbReference>
<feature type="transmembrane region" description="Helical" evidence="13">
    <location>
        <begin position="417"/>
        <end position="439"/>
    </location>
</feature>
<evidence type="ECO:0000256" key="12">
    <source>
        <dbReference type="ARBA" id="ARBA00031636"/>
    </source>
</evidence>